<dbReference type="SUPFAM" id="SSF103473">
    <property type="entry name" value="MFS general substrate transporter"/>
    <property type="match status" value="1"/>
</dbReference>
<dbReference type="Proteomes" id="UP001623592">
    <property type="component" value="Unassembled WGS sequence"/>
</dbReference>
<feature type="transmembrane region" description="Helical" evidence="6">
    <location>
        <begin position="46"/>
        <end position="67"/>
    </location>
</feature>
<feature type="transmembrane region" description="Helical" evidence="6">
    <location>
        <begin position="147"/>
        <end position="165"/>
    </location>
</feature>
<evidence type="ECO:0000313" key="7">
    <source>
        <dbReference type="EMBL" id="MFL0251325.1"/>
    </source>
</evidence>
<evidence type="ECO:0000256" key="3">
    <source>
        <dbReference type="ARBA" id="ARBA00022692"/>
    </source>
</evidence>
<dbReference type="InterPro" id="IPR011701">
    <property type="entry name" value="MFS"/>
</dbReference>
<name>A0ABW8TH25_9CLOT</name>
<feature type="transmembrane region" description="Helical" evidence="6">
    <location>
        <begin position="14"/>
        <end position="40"/>
    </location>
</feature>
<dbReference type="PANTHER" id="PTHR23513:SF6">
    <property type="entry name" value="MAJOR FACILITATOR SUPERFAMILY ASSOCIATED DOMAIN-CONTAINING PROTEIN"/>
    <property type="match status" value="1"/>
</dbReference>
<sequence>MVNSHKDGATKTNFIIYFVSRLISDLGSSIFSFALSLYVLDVTGSAALFTIIVGFSYLPKTIVNIAAGVYVDKHDKKKLVILFDFISGIATLIFWMIFKTHAKSIPLITGFQIVLSALVGMFVLALNSSIPNLSTKENVVKFNSMSMGITAVVSMGGPVIGAIAYKAFGIFGVTFIDGITFFISGAMEVFLKYNKTVANKDGKSYFESFRTVWAYLNGEKVLKNMLFIIVILNCIMTPMVTVVLQYVNYHELKVSGSQLSLIQASWSLGIIIGAVFVSTRKSIYGLLRKFLIFIQIQSVMIILWFIFKLPYFTKPGSASLKITAAFCIIMLVAGLFNGFSSISAMSFIQTDTPEDILAGIVGVVNACQIAVPVGMWIYGILLEKVPWVYDTVISGVLLFSIAGFVNLKINLKDYFMHKESKNVSVSKESSF</sequence>
<keyword evidence="5 6" id="KW-0472">Membrane</keyword>
<gene>
    <name evidence="7" type="ORF">ACJDT4_12940</name>
</gene>
<keyword evidence="2" id="KW-1003">Cell membrane</keyword>
<dbReference type="CDD" id="cd06173">
    <property type="entry name" value="MFS_MefA_like"/>
    <property type="match status" value="1"/>
</dbReference>
<feature type="transmembrane region" description="Helical" evidence="6">
    <location>
        <begin position="356"/>
        <end position="381"/>
    </location>
</feature>
<keyword evidence="4 6" id="KW-1133">Transmembrane helix</keyword>
<dbReference type="RefSeq" id="WP_406787985.1">
    <property type="nucleotide sequence ID" value="NZ_JBJIAA010000010.1"/>
</dbReference>
<reference evidence="7 8" key="1">
    <citation type="submission" date="2024-11" db="EMBL/GenBank/DDBJ databases">
        <authorList>
            <person name="Heng Y.C."/>
            <person name="Lim A.C.H."/>
            <person name="Lee J.K.Y."/>
            <person name="Kittelmann S."/>
        </authorList>
    </citation>
    <scope>NUCLEOTIDE SEQUENCE [LARGE SCALE GENOMIC DNA]</scope>
    <source>
        <strain evidence="7 8">WILCCON 0114</strain>
    </source>
</reference>
<dbReference type="Gene3D" id="1.20.1250.20">
    <property type="entry name" value="MFS general substrate transporter like domains"/>
    <property type="match status" value="1"/>
</dbReference>
<feature type="transmembrane region" description="Helical" evidence="6">
    <location>
        <begin position="259"/>
        <end position="278"/>
    </location>
</feature>
<keyword evidence="3 6" id="KW-0812">Transmembrane</keyword>
<protein>
    <submittedName>
        <fullName evidence="7">MFS transporter</fullName>
    </submittedName>
</protein>
<feature type="transmembrane region" description="Helical" evidence="6">
    <location>
        <begin position="104"/>
        <end position="126"/>
    </location>
</feature>
<evidence type="ECO:0000256" key="1">
    <source>
        <dbReference type="ARBA" id="ARBA00004651"/>
    </source>
</evidence>
<dbReference type="Pfam" id="PF07690">
    <property type="entry name" value="MFS_1"/>
    <property type="match status" value="1"/>
</dbReference>
<evidence type="ECO:0000256" key="2">
    <source>
        <dbReference type="ARBA" id="ARBA00022475"/>
    </source>
</evidence>
<accession>A0ABW8TH25</accession>
<comment type="subcellular location">
    <subcellularLocation>
        <location evidence="1">Cell membrane</location>
        <topology evidence="1">Multi-pass membrane protein</topology>
    </subcellularLocation>
</comment>
<feature type="transmembrane region" description="Helical" evidence="6">
    <location>
        <begin position="225"/>
        <end position="247"/>
    </location>
</feature>
<feature type="transmembrane region" description="Helical" evidence="6">
    <location>
        <begin position="171"/>
        <end position="191"/>
    </location>
</feature>
<organism evidence="7 8">
    <name type="scientific">Clostridium neuense</name>
    <dbReference type="NCBI Taxonomy" id="1728934"/>
    <lineage>
        <taxon>Bacteria</taxon>
        <taxon>Bacillati</taxon>
        <taxon>Bacillota</taxon>
        <taxon>Clostridia</taxon>
        <taxon>Eubacteriales</taxon>
        <taxon>Clostridiaceae</taxon>
        <taxon>Clostridium</taxon>
    </lineage>
</organism>
<feature type="transmembrane region" description="Helical" evidence="6">
    <location>
        <begin position="79"/>
        <end position="98"/>
    </location>
</feature>
<comment type="caution">
    <text evidence="7">The sequence shown here is derived from an EMBL/GenBank/DDBJ whole genome shotgun (WGS) entry which is preliminary data.</text>
</comment>
<evidence type="ECO:0000313" key="8">
    <source>
        <dbReference type="Proteomes" id="UP001623592"/>
    </source>
</evidence>
<feature type="transmembrane region" description="Helical" evidence="6">
    <location>
        <begin position="290"/>
        <end position="307"/>
    </location>
</feature>
<evidence type="ECO:0000256" key="6">
    <source>
        <dbReference type="SAM" id="Phobius"/>
    </source>
</evidence>
<dbReference type="EMBL" id="JBJIAA010000010">
    <property type="protein sequence ID" value="MFL0251325.1"/>
    <property type="molecule type" value="Genomic_DNA"/>
</dbReference>
<keyword evidence="8" id="KW-1185">Reference proteome</keyword>
<dbReference type="InterPro" id="IPR036259">
    <property type="entry name" value="MFS_trans_sf"/>
</dbReference>
<evidence type="ECO:0000256" key="4">
    <source>
        <dbReference type="ARBA" id="ARBA00022989"/>
    </source>
</evidence>
<dbReference type="PANTHER" id="PTHR23513">
    <property type="entry name" value="INTEGRAL MEMBRANE EFFLUX PROTEIN-RELATED"/>
    <property type="match status" value="1"/>
</dbReference>
<evidence type="ECO:0000256" key="5">
    <source>
        <dbReference type="ARBA" id="ARBA00023136"/>
    </source>
</evidence>
<proteinExistence type="predicted"/>
<feature type="transmembrane region" description="Helical" evidence="6">
    <location>
        <begin position="387"/>
        <end position="407"/>
    </location>
</feature>
<feature type="transmembrane region" description="Helical" evidence="6">
    <location>
        <begin position="322"/>
        <end position="344"/>
    </location>
</feature>